<proteinExistence type="predicted"/>
<reference evidence="2" key="1">
    <citation type="journal article" date="2022" name="Int. J. Mol. Sci.">
        <title>Draft Genome of Tanacetum Coccineum: Genomic Comparison of Closely Related Tanacetum-Family Plants.</title>
        <authorList>
            <person name="Yamashiro T."/>
            <person name="Shiraishi A."/>
            <person name="Nakayama K."/>
            <person name="Satake H."/>
        </authorList>
    </citation>
    <scope>NUCLEOTIDE SEQUENCE</scope>
</reference>
<dbReference type="Proteomes" id="UP001151760">
    <property type="component" value="Unassembled WGS sequence"/>
</dbReference>
<dbReference type="EMBL" id="BQNB010018111">
    <property type="protein sequence ID" value="GJT70795.1"/>
    <property type="molecule type" value="Genomic_DNA"/>
</dbReference>
<keyword evidence="3" id="KW-1185">Reference proteome</keyword>
<sequence length="570" mass="64573">MGCGQPCVGFYCYLCTCQQCGFSLNDSTCMNCTYGDGKPVTCCECESPLNGGFCLICASRAGNSSACNPNPNSYNDSPNFSDYTPQPQYETYLCELCGNNSHYGYDCPPRFPLVCEQEPCYNQNYNDNYYSHNSSSFLCCDNYGGPHETFRCQSMNQNFYTNSSGFDQIQPLQFPVINQPPQATSTEMLQTRENLMEAIQAFLKEYDHIPPKEKCMALLLAEERFLKIKQAVKEEHNHLKSTKAITPDLPTEEPDNSLSMGDEHLSIDNRLFRVIKSSFENLVPIPSESEGISDDTCDVPFCDNSPPLDVLKDHFEIFSDSNDDCTSSDDDAFEDINYIEASPPEDSLIMGNEELSTILKKESDEFIKSNVKDLIPIPSESEDTSESDSESSLSDEDVPEDNVKTYSNPLFEFDDEYIHSDINPLFDEVLDDIKCKDSYGDDIDEIDAFLDVDTYTDIEDGYHDSEGDIHYLESLLSDNTTLSLHPNVFLDHDPRTLSNDLKIMVKIFDLGIHETKFSPTYVSLTFKDRRYLSFTYVIRIFLPYFTYPVDSPLLLSTRSEDTIFDPDIST</sequence>
<name>A0ABQ5G5L8_9ASTR</name>
<evidence type="ECO:0000313" key="3">
    <source>
        <dbReference type="Proteomes" id="UP001151760"/>
    </source>
</evidence>
<organism evidence="2 3">
    <name type="scientific">Tanacetum coccineum</name>
    <dbReference type="NCBI Taxonomy" id="301880"/>
    <lineage>
        <taxon>Eukaryota</taxon>
        <taxon>Viridiplantae</taxon>
        <taxon>Streptophyta</taxon>
        <taxon>Embryophyta</taxon>
        <taxon>Tracheophyta</taxon>
        <taxon>Spermatophyta</taxon>
        <taxon>Magnoliopsida</taxon>
        <taxon>eudicotyledons</taxon>
        <taxon>Gunneridae</taxon>
        <taxon>Pentapetalae</taxon>
        <taxon>asterids</taxon>
        <taxon>campanulids</taxon>
        <taxon>Asterales</taxon>
        <taxon>Asteraceae</taxon>
        <taxon>Asteroideae</taxon>
        <taxon>Anthemideae</taxon>
        <taxon>Anthemidinae</taxon>
        <taxon>Tanacetum</taxon>
    </lineage>
</organism>
<feature type="region of interest" description="Disordered" evidence="1">
    <location>
        <begin position="371"/>
        <end position="406"/>
    </location>
</feature>
<reference evidence="2" key="2">
    <citation type="submission" date="2022-01" db="EMBL/GenBank/DDBJ databases">
        <authorList>
            <person name="Yamashiro T."/>
            <person name="Shiraishi A."/>
            <person name="Satake H."/>
            <person name="Nakayama K."/>
        </authorList>
    </citation>
    <scope>NUCLEOTIDE SEQUENCE</scope>
</reference>
<evidence type="ECO:0008006" key="4">
    <source>
        <dbReference type="Google" id="ProtNLM"/>
    </source>
</evidence>
<feature type="compositionally biased region" description="Acidic residues" evidence="1">
    <location>
        <begin position="380"/>
        <end position="400"/>
    </location>
</feature>
<evidence type="ECO:0000313" key="2">
    <source>
        <dbReference type="EMBL" id="GJT70795.1"/>
    </source>
</evidence>
<gene>
    <name evidence="2" type="ORF">Tco_1030081</name>
</gene>
<accession>A0ABQ5G5L8</accession>
<evidence type="ECO:0000256" key="1">
    <source>
        <dbReference type="SAM" id="MobiDB-lite"/>
    </source>
</evidence>
<comment type="caution">
    <text evidence="2">The sequence shown here is derived from an EMBL/GenBank/DDBJ whole genome shotgun (WGS) entry which is preliminary data.</text>
</comment>
<protein>
    <recommendedName>
        <fullName evidence="4">CCHC-type domain-containing protein</fullName>
    </recommendedName>
</protein>